<evidence type="ECO:0000256" key="10">
    <source>
        <dbReference type="ARBA" id="ARBA00022679"/>
    </source>
</evidence>
<evidence type="ECO:0000256" key="6">
    <source>
        <dbReference type="ARBA" id="ARBA00012487"/>
    </source>
</evidence>
<dbReference type="Pfam" id="PF01148">
    <property type="entry name" value="CTP_transf_1"/>
    <property type="match status" value="1"/>
</dbReference>
<evidence type="ECO:0000256" key="11">
    <source>
        <dbReference type="ARBA" id="ARBA00022692"/>
    </source>
</evidence>
<accession>A0ABV4BBJ5</accession>
<feature type="transmembrane region" description="Helical" evidence="19">
    <location>
        <begin position="34"/>
        <end position="55"/>
    </location>
</feature>
<feature type="transmembrane region" description="Helical" evidence="19">
    <location>
        <begin position="62"/>
        <end position="79"/>
    </location>
</feature>
<keyword evidence="10 18" id="KW-0808">Transferase</keyword>
<comment type="similarity">
    <text evidence="5 18">Belongs to the CDS family.</text>
</comment>
<evidence type="ECO:0000256" key="17">
    <source>
        <dbReference type="ARBA" id="ARBA00023264"/>
    </source>
</evidence>
<evidence type="ECO:0000256" key="8">
    <source>
        <dbReference type="ARBA" id="ARBA00022475"/>
    </source>
</evidence>
<keyword evidence="14" id="KW-0443">Lipid metabolism</keyword>
<comment type="pathway">
    <text evidence="4">Lipid metabolism.</text>
</comment>
<evidence type="ECO:0000256" key="1">
    <source>
        <dbReference type="ARBA" id="ARBA00001698"/>
    </source>
</evidence>
<comment type="pathway">
    <text evidence="3 18">Phospholipid metabolism; CDP-diacylglycerol biosynthesis; CDP-diacylglycerol from sn-glycerol 3-phosphate: step 3/3.</text>
</comment>
<dbReference type="PROSITE" id="PS01315">
    <property type="entry name" value="CDS"/>
    <property type="match status" value="1"/>
</dbReference>
<evidence type="ECO:0000256" key="5">
    <source>
        <dbReference type="ARBA" id="ARBA00010185"/>
    </source>
</evidence>
<keyword evidence="15 19" id="KW-0472">Membrane</keyword>
<evidence type="ECO:0000256" key="13">
    <source>
        <dbReference type="ARBA" id="ARBA00022989"/>
    </source>
</evidence>
<keyword evidence="17" id="KW-1208">Phospholipid metabolism</keyword>
<reference evidence="20 21" key="1">
    <citation type="submission" date="2024-05" db="EMBL/GenBank/DDBJ databases">
        <title>Genome Sequence and Characterization of the New Strain Purple Sulfur Bacterium of Genus Thioalkalicoccus.</title>
        <authorList>
            <person name="Bryantseva I.A."/>
            <person name="Kyndt J.A."/>
            <person name="Imhoff J.F."/>
        </authorList>
    </citation>
    <scope>NUCLEOTIDE SEQUENCE [LARGE SCALE GENOMIC DNA]</scope>
    <source>
        <strain evidence="20 21">Um2</strain>
    </source>
</reference>
<evidence type="ECO:0000256" key="18">
    <source>
        <dbReference type="RuleBase" id="RU003938"/>
    </source>
</evidence>
<keyword evidence="16" id="KW-0594">Phospholipid biosynthesis</keyword>
<evidence type="ECO:0000256" key="15">
    <source>
        <dbReference type="ARBA" id="ARBA00023136"/>
    </source>
</evidence>
<evidence type="ECO:0000256" key="3">
    <source>
        <dbReference type="ARBA" id="ARBA00005119"/>
    </source>
</evidence>
<feature type="transmembrane region" description="Helical" evidence="19">
    <location>
        <begin position="114"/>
        <end position="133"/>
    </location>
</feature>
<evidence type="ECO:0000256" key="9">
    <source>
        <dbReference type="ARBA" id="ARBA00022516"/>
    </source>
</evidence>
<comment type="catalytic activity">
    <reaction evidence="1 18">
        <text>a 1,2-diacyl-sn-glycero-3-phosphate + CTP + H(+) = a CDP-1,2-diacyl-sn-glycerol + diphosphate</text>
        <dbReference type="Rhea" id="RHEA:16229"/>
        <dbReference type="ChEBI" id="CHEBI:15378"/>
        <dbReference type="ChEBI" id="CHEBI:33019"/>
        <dbReference type="ChEBI" id="CHEBI:37563"/>
        <dbReference type="ChEBI" id="CHEBI:58332"/>
        <dbReference type="ChEBI" id="CHEBI:58608"/>
        <dbReference type="EC" id="2.7.7.41"/>
    </reaction>
</comment>
<evidence type="ECO:0000313" key="20">
    <source>
        <dbReference type="EMBL" id="MEY6431647.1"/>
    </source>
</evidence>
<feature type="transmembrane region" description="Helical" evidence="19">
    <location>
        <begin position="85"/>
        <end position="102"/>
    </location>
</feature>
<feature type="transmembrane region" description="Helical" evidence="19">
    <location>
        <begin position="145"/>
        <end position="163"/>
    </location>
</feature>
<feature type="transmembrane region" description="Helical" evidence="19">
    <location>
        <begin position="212"/>
        <end position="231"/>
    </location>
</feature>
<keyword evidence="12 18" id="KW-0548">Nucleotidyltransferase</keyword>
<dbReference type="GO" id="GO:0004605">
    <property type="term" value="F:phosphatidate cytidylyltransferase activity"/>
    <property type="evidence" value="ECO:0007669"/>
    <property type="project" value="UniProtKB-EC"/>
</dbReference>
<keyword evidence="11 18" id="KW-0812">Transmembrane</keyword>
<dbReference type="EC" id="2.7.7.41" evidence="6 18"/>
<proteinExistence type="inferred from homology"/>
<keyword evidence="8" id="KW-1003">Cell membrane</keyword>
<feature type="transmembrane region" description="Helical" evidence="19">
    <location>
        <begin position="184"/>
        <end position="206"/>
    </location>
</feature>
<evidence type="ECO:0000256" key="16">
    <source>
        <dbReference type="ARBA" id="ARBA00023209"/>
    </source>
</evidence>
<keyword evidence="9" id="KW-0444">Lipid biosynthesis</keyword>
<feature type="transmembrane region" description="Helical" evidence="19">
    <location>
        <begin position="12"/>
        <end position="28"/>
    </location>
</feature>
<protein>
    <recommendedName>
        <fullName evidence="7 18">Phosphatidate cytidylyltransferase</fullName>
        <ecNumber evidence="6 18">2.7.7.41</ecNumber>
    </recommendedName>
</protein>
<name>A0ABV4BBJ5_9GAMM</name>
<evidence type="ECO:0000256" key="19">
    <source>
        <dbReference type="SAM" id="Phobius"/>
    </source>
</evidence>
<keyword evidence="13 19" id="KW-1133">Transmembrane helix</keyword>
<evidence type="ECO:0000313" key="21">
    <source>
        <dbReference type="Proteomes" id="UP001564408"/>
    </source>
</evidence>
<organism evidence="20 21">
    <name type="scientific">Thioalkalicoccus limnaeus</name>
    <dbReference type="NCBI Taxonomy" id="120681"/>
    <lineage>
        <taxon>Bacteria</taxon>
        <taxon>Pseudomonadati</taxon>
        <taxon>Pseudomonadota</taxon>
        <taxon>Gammaproteobacteria</taxon>
        <taxon>Chromatiales</taxon>
        <taxon>Chromatiaceae</taxon>
        <taxon>Thioalkalicoccus</taxon>
    </lineage>
</organism>
<dbReference type="Proteomes" id="UP001564408">
    <property type="component" value="Unassembled WGS sequence"/>
</dbReference>
<evidence type="ECO:0000256" key="12">
    <source>
        <dbReference type="ARBA" id="ARBA00022695"/>
    </source>
</evidence>
<sequence length="279" mass="29587">MLTVSNALRRRATTAALLIPLTVTVVLWSPTSIFGLYFAAFVLLGAWEWTGLAGLARIPARVGYLVTIGAALLGLWFVPPGPWSLWLLAGAALWWWWLALTLPRIQTVTPTAGLSARLLLTGLIVLVGPWVAMVHLHGALPAGPLLLLFLLVLIWVADSAAYFSGRRWGKAKLAPALSPGKTWAGVHGALIGAALCGAALGLALELDWHETLLAILICGLTVAISIVGDLYESLLKRRRGLKDSGRLLPGHGGVLDRIDSLTSAAPIFTLGVILTGIGR</sequence>
<evidence type="ECO:0000256" key="2">
    <source>
        <dbReference type="ARBA" id="ARBA00004651"/>
    </source>
</evidence>
<dbReference type="RefSeq" id="WP_369666032.1">
    <property type="nucleotide sequence ID" value="NZ_JBDKXB010000004.1"/>
</dbReference>
<dbReference type="PANTHER" id="PTHR46382">
    <property type="entry name" value="PHOSPHATIDATE CYTIDYLYLTRANSFERASE"/>
    <property type="match status" value="1"/>
</dbReference>
<evidence type="ECO:0000256" key="4">
    <source>
        <dbReference type="ARBA" id="ARBA00005189"/>
    </source>
</evidence>
<comment type="caution">
    <text evidence="20">The sequence shown here is derived from an EMBL/GenBank/DDBJ whole genome shotgun (WGS) entry which is preliminary data.</text>
</comment>
<evidence type="ECO:0000256" key="7">
    <source>
        <dbReference type="ARBA" id="ARBA00019373"/>
    </source>
</evidence>
<keyword evidence="21" id="KW-1185">Reference proteome</keyword>
<dbReference type="PANTHER" id="PTHR46382:SF1">
    <property type="entry name" value="PHOSPHATIDATE CYTIDYLYLTRANSFERASE"/>
    <property type="match status" value="1"/>
</dbReference>
<dbReference type="EMBL" id="JBDKXB010000004">
    <property type="protein sequence ID" value="MEY6431647.1"/>
    <property type="molecule type" value="Genomic_DNA"/>
</dbReference>
<comment type="subcellular location">
    <subcellularLocation>
        <location evidence="2">Cell membrane</location>
        <topology evidence="2">Multi-pass membrane protein</topology>
    </subcellularLocation>
</comment>
<gene>
    <name evidence="20" type="ORF">ABC977_04405</name>
</gene>
<dbReference type="InterPro" id="IPR000374">
    <property type="entry name" value="PC_trans"/>
</dbReference>
<evidence type="ECO:0000256" key="14">
    <source>
        <dbReference type="ARBA" id="ARBA00023098"/>
    </source>
</evidence>